<reference evidence="1 2" key="1">
    <citation type="submission" date="2023-02" db="EMBL/GenBank/DDBJ databases">
        <title>LHISI_Scaffold_Assembly.</title>
        <authorList>
            <person name="Stuart O.P."/>
            <person name="Cleave R."/>
            <person name="Magrath M.J.L."/>
            <person name="Mikheyev A.S."/>
        </authorList>
    </citation>
    <scope>NUCLEOTIDE SEQUENCE [LARGE SCALE GENOMIC DNA]</scope>
    <source>
        <strain evidence="1">Daus_M_001</strain>
        <tissue evidence="1">Leg muscle</tissue>
    </source>
</reference>
<organism evidence="1 2">
    <name type="scientific">Dryococelus australis</name>
    <dbReference type="NCBI Taxonomy" id="614101"/>
    <lineage>
        <taxon>Eukaryota</taxon>
        <taxon>Metazoa</taxon>
        <taxon>Ecdysozoa</taxon>
        <taxon>Arthropoda</taxon>
        <taxon>Hexapoda</taxon>
        <taxon>Insecta</taxon>
        <taxon>Pterygota</taxon>
        <taxon>Neoptera</taxon>
        <taxon>Polyneoptera</taxon>
        <taxon>Phasmatodea</taxon>
        <taxon>Verophasmatodea</taxon>
        <taxon>Anareolatae</taxon>
        <taxon>Phasmatidae</taxon>
        <taxon>Eurycanthinae</taxon>
        <taxon>Dryococelus</taxon>
    </lineage>
</organism>
<gene>
    <name evidence="1" type="ORF">PR048_018017</name>
</gene>
<proteinExistence type="predicted"/>
<accession>A0ABQ9HB46</accession>
<name>A0ABQ9HB46_9NEOP</name>
<evidence type="ECO:0000313" key="2">
    <source>
        <dbReference type="Proteomes" id="UP001159363"/>
    </source>
</evidence>
<comment type="caution">
    <text evidence="1">The sequence shown here is derived from an EMBL/GenBank/DDBJ whole genome shotgun (WGS) entry which is preliminary data.</text>
</comment>
<protein>
    <submittedName>
        <fullName evidence="1">Uncharacterized protein</fullName>
    </submittedName>
</protein>
<keyword evidence="2" id="KW-1185">Reference proteome</keyword>
<evidence type="ECO:0000313" key="1">
    <source>
        <dbReference type="EMBL" id="KAJ8881535.1"/>
    </source>
</evidence>
<sequence length="401" mass="45431">MKLSVCCVTVYVSVANKDSSDERYVSSEKHRKIVQSSSSTAAVSSYFVNKLSSKVSSAEGVLAFHTIKHHHSFKSMICTCSLNRKIFEGTETAKNISYASTKAEAIIRNVIAPHATDIVVATLGRISCFGFAINTSNHGSMKIFLVLIQNFDWKEGGTKTKALENEQTGFVLNTVEKYGLSSNCVAYSGDNANVNLVRHCRGWLPISYRISQGIVTQLLSVINYCYRTAKLVSHFLSQTQPPNLINKFFEDEFSVIYVWFLHSLMSAFDYKRQAIEKERNCFWRFRRKGGVVKDTAGRAPSAEVEDGSAPRLAAHSTWRGRPIAIQSPRLHLYNIKSVVTPPVSRTRLHQPSLLARPFKHATCKWCQRGREDDELRKECTENDIRNRRQIRHYTFFLRTNG</sequence>
<dbReference type="EMBL" id="JARBHB010000006">
    <property type="protein sequence ID" value="KAJ8881535.1"/>
    <property type="molecule type" value="Genomic_DNA"/>
</dbReference>
<dbReference type="Proteomes" id="UP001159363">
    <property type="component" value="Chromosome 5"/>
</dbReference>